<dbReference type="PANTHER" id="PTHR23325:SF1">
    <property type="entry name" value="SERUM RESPONSE FACTOR-BINDING PROTEIN 1"/>
    <property type="match status" value="1"/>
</dbReference>
<dbReference type="PANTHER" id="PTHR23325">
    <property type="entry name" value="SERUM RESPONSE FACTOR-BINDING"/>
    <property type="match status" value="1"/>
</dbReference>
<evidence type="ECO:0000256" key="1">
    <source>
        <dbReference type="SAM" id="MobiDB-lite"/>
    </source>
</evidence>
<evidence type="ECO:0000313" key="2">
    <source>
        <dbReference type="EMBL" id="CAH2049548.1"/>
    </source>
</evidence>
<feature type="non-terminal residue" evidence="2">
    <location>
        <position position="1"/>
    </location>
</feature>
<organism evidence="2 3">
    <name type="scientific">Iphiclides podalirius</name>
    <name type="common">scarce swallowtail</name>
    <dbReference type="NCBI Taxonomy" id="110791"/>
    <lineage>
        <taxon>Eukaryota</taxon>
        <taxon>Metazoa</taxon>
        <taxon>Ecdysozoa</taxon>
        <taxon>Arthropoda</taxon>
        <taxon>Hexapoda</taxon>
        <taxon>Insecta</taxon>
        <taxon>Pterygota</taxon>
        <taxon>Neoptera</taxon>
        <taxon>Endopterygota</taxon>
        <taxon>Lepidoptera</taxon>
        <taxon>Glossata</taxon>
        <taxon>Ditrysia</taxon>
        <taxon>Papilionoidea</taxon>
        <taxon>Papilionidae</taxon>
        <taxon>Papilioninae</taxon>
        <taxon>Iphiclides</taxon>
    </lineage>
</organism>
<evidence type="ECO:0000313" key="3">
    <source>
        <dbReference type="Proteomes" id="UP000837857"/>
    </source>
</evidence>
<name>A0ABN8I6I5_9NEOP</name>
<feature type="region of interest" description="Disordered" evidence="1">
    <location>
        <begin position="358"/>
        <end position="405"/>
    </location>
</feature>
<accession>A0ABN8I6I5</accession>
<feature type="region of interest" description="Disordered" evidence="1">
    <location>
        <begin position="136"/>
        <end position="161"/>
    </location>
</feature>
<sequence>MEVGAVKQAFNNEVILMKKNLNQAKIQIIHKLTRKAKTLTEKKVPEKLQGKFTKKAESAVKEVLIIKKIKAKDIAKFIVTHQGDLNSYLNKPDVDHDKACARLLLHKSLQSKYKSIRSRFSNTSIEDLSMSRLERRKLKKEAREKQKNKKKAKEAKRKAVNGESKWEVEEIDNDNTINVKGEEVETFDNEMQDDEEMANSIIAKSDDEVDNSKVVSESDDSSESEHKEIREDINVETIKNVQVENFVCKRSAGSNKNIAHSNLVNDKNVNNLPIKVAKEKKKKDLSKNKNFNEKILKRKFNKGVDEQPAQEVKIVDPFFITSTGENYMSVVEPRQPDEIKDVHKQGNRQYRRAVMFGHVPKPKPRKDGVKQSHRKFGDYSNSNNKDNSAPNNRYKRNNASKEEIEHVEKLHPSWAAKKKVSTLLPFEGRKTVFNDDE</sequence>
<keyword evidence="3" id="KW-1185">Reference proteome</keyword>
<reference evidence="2" key="1">
    <citation type="submission" date="2022-03" db="EMBL/GenBank/DDBJ databases">
        <authorList>
            <person name="Martin H S."/>
        </authorList>
    </citation>
    <scope>NUCLEOTIDE SEQUENCE</scope>
</reference>
<feature type="compositionally biased region" description="Basic residues" evidence="1">
    <location>
        <begin position="136"/>
        <end position="159"/>
    </location>
</feature>
<dbReference type="InterPro" id="IPR037393">
    <property type="entry name" value="Bud22/SRFB1"/>
</dbReference>
<dbReference type="EMBL" id="OW152831">
    <property type="protein sequence ID" value="CAH2049548.1"/>
    <property type="molecule type" value="Genomic_DNA"/>
</dbReference>
<evidence type="ECO:0008006" key="4">
    <source>
        <dbReference type="Google" id="ProtNLM"/>
    </source>
</evidence>
<feature type="region of interest" description="Disordered" evidence="1">
    <location>
        <begin position="202"/>
        <end position="228"/>
    </location>
</feature>
<proteinExistence type="predicted"/>
<dbReference type="Proteomes" id="UP000837857">
    <property type="component" value="Chromosome 19"/>
</dbReference>
<gene>
    <name evidence="2" type="ORF">IPOD504_LOCUS6911</name>
</gene>
<protein>
    <recommendedName>
        <fullName evidence="4">Serum response factor-binding protein 1</fullName>
    </recommendedName>
</protein>
<feature type="compositionally biased region" description="Low complexity" evidence="1">
    <location>
        <begin position="380"/>
        <end position="392"/>
    </location>
</feature>